<evidence type="ECO:0000256" key="1">
    <source>
        <dbReference type="ARBA" id="ARBA00005521"/>
    </source>
</evidence>
<dbReference type="InterPro" id="IPR000195">
    <property type="entry name" value="Rab-GAP-TBC_dom"/>
</dbReference>
<evidence type="ECO:0000313" key="5">
    <source>
        <dbReference type="Proteomes" id="UP001202479"/>
    </source>
</evidence>
<dbReference type="GO" id="GO:0031267">
    <property type="term" value="F:small GTPase binding"/>
    <property type="evidence" value="ECO:0007669"/>
    <property type="project" value="TreeGrafter"/>
</dbReference>
<dbReference type="GO" id="GO:0030427">
    <property type="term" value="C:site of polarized growth"/>
    <property type="evidence" value="ECO:0007669"/>
    <property type="project" value="UniProtKB-ARBA"/>
</dbReference>
<reference evidence="4" key="1">
    <citation type="journal article" date="2022" name="DNA Res.">
        <title>Genome analysis of five recently described species of the CUG-Ser clade uncovers Candida theae as a new hybrid lineage with pathogenic potential in the Candida parapsilosis species complex.</title>
        <authorList>
            <person name="Mixao V."/>
            <person name="Del Olmo V."/>
            <person name="Hegedusova E."/>
            <person name="Saus E."/>
            <person name="Pryszcz L."/>
            <person name="Cillingova A."/>
            <person name="Nosek J."/>
            <person name="Gabaldon T."/>
        </authorList>
    </citation>
    <scope>NUCLEOTIDE SEQUENCE</scope>
    <source>
        <strain evidence="4">CBS 10844</strain>
    </source>
</reference>
<evidence type="ECO:0000313" key="4">
    <source>
        <dbReference type="EMBL" id="KAI3404980.2"/>
    </source>
</evidence>
<organism evidence="4 5">
    <name type="scientific">Candida oxycetoniae</name>
    <dbReference type="NCBI Taxonomy" id="497107"/>
    <lineage>
        <taxon>Eukaryota</taxon>
        <taxon>Fungi</taxon>
        <taxon>Dikarya</taxon>
        <taxon>Ascomycota</taxon>
        <taxon>Saccharomycotina</taxon>
        <taxon>Pichiomycetes</taxon>
        <taxon>Debaryomycetaceae</taxon>
        <taxon>Candida/Lodderomyces clade</taxon>
        <taxon>Candida</taxon>
    </lineage>
</organism>
<name>A0AAI9SYB3_9ASCO</name>
<feature type="domain" description="Rab-GAP TBC" evidence="3">
    <location>
        <begin position="144"/>
        <end position="337"/>
    </location>
</feature>
<accession>A0AAI9SYB3</accession>
<proteinExistence type="inferred from homology"/>
<keyword evidence="5" id="KW-1185">Reference proteome</keyword>
<dbReference type="SUPFAM" id="SSF47923">
    <property type="entry name" value="Ypt/Rab-GAP domain of gyp1p"/>
    <property type="match status" value="2"/>
</dbReference>
<dbReference type="PROSITE" id="PS50086">
    <property type="entry name" value="TBC_RABGAP"/>
    <property type="match status" value="1"/>
</dbReference>
<dbReference type="SMART" id="SM00164">
    <property type="entry name" value="TBC"/>
    <property type="match status" value="1"/>
</dbReference>
<comment type="caution">
    <text evidence="4">The sequence shown here is derived from an EMBL/GenBank/DDBJ whole genome shotgun (WGS) entry which is preliminary data.</text>
</comment>
<dbReference type="Proteomes" id="UP001202479">
    <property type="component" value="Unassembled WGS sequence"/>
</dbReference>
<gene>
    <name evidence="4" type="ORF">KGF56_002231</name>
</gene>
<sequence>MMMIDFESLLEFEESLGQGLDHSHAILSRALENKVDHLRLNDEDEQDSISSINLSSPINLDEIVQEYNILEDEFAACTSCGHSFNDKDTTSTTSRMTCCQFQIEFNSTVGPSLEKSYWTSFLENPTRTISTLPYYTEFLCLKQGIPNSLRSSIWKKLFLLNSSYLPRSIQLIYQNFQHSYNVEVSQQIQKDLCRTFPTIDFFRKTETIDDLSTILNVYANYDAELGYCQGLLFLVGVLYHHLNSDCELTFHALTNIMEIETELHDIFTPSLMFPTLNKWFGEFTHILKQADEELYTHLTSFTDLSTFLYQWWLSFMSSHTPNFTIINRQMDLCMLQGWKIGLFKLSLGLIISNKPILLNIKQGDEEVVYQHMLNESKWGIIINDLDAFFGELLFSWNDALFLDVESIQAPSVSAPASISIFDSLKALSSLTIKSSTMNRERSNTLSSLINQSSASIFSSNTTVCQVGNNELDSVYSDVSEDSQTEARSLISYLKIPTFSKKEGNKENGDELVMENELLKGLLSRAYDLLDETCLGKQAEVTLLRKEISKVLGGDVRGSAREE</sequence>
<dbReference type="GeneID" id="73379848"/>
<evidence type="ECO:0000256" key="2">
    <source>
        <dbReference type="ARBA" id="ARBA00019144"/>
    </source>
</evidence>
<comment type="similarity">
    <text evidence="1">Belongs to the OCA5 family.</text>
</comment>
<dbReference type="GO" id="GO:0005096">
    <property type="term" value="F:GTPase activator activity"/>
    <property type="evidence" value="ECO:0007669"/>
    <property type="project" value="TreeGrafter"/>
</dbReference>
<evidence type="ECO:0000259" key="3">
    <source>
        <dbReference type="PROSITE" id="PS50086"/>
    </source>
</evidence>
<dbReference type="RefSeq" id="XP_049180725.1">
    <property type="nucleotide sequence ID" value="XM_049323438.1"/>
</dbReference>
<dbReference type="Gene3D" id="1.10.472.80">
    <property type="entry name" value="Ypt/Rab-GAP domain of gyp1p, domain 3"/>
    <property type="match status" value="1"/>
</dbReference>
<dbReference type="PANTHER" id="PTHR47219:SF9">
    <property type="entry name" value="GTPASE ACTIVATING PROTEIN AND CENTROSOME-ASSOCIATED, ISOFORM B"/>
    <property type="match status" value="1"/>
</dbReference>
<dbReference type="PANTHER" id="PTHR47219">
    <property type="entry name" value="RAB GTPASE-ACTIVATING PROTEIN 1-LIKE"/>
    <property type="match status" value="1"/>
</dbReference>
<dbReference type="AlphaFoldDB" id="A0AAI9SYB3"/>
<dbReference type="Gene3D" id="1.10.8.270">
    <property type="entry name" value="putative rabgap domain of human tbc1 domain family member 14 like domains"/>
    <property type="match status" value="1"/>
</dbReference>
<dbReference type="InterPro" id="IPR050302">
    <property type="entry name" value="Rab_GAP_TBC_domain"/>
</dbReference>
<protein>
    <recommendedName>
        <fullName evidence="2">Oxidant-induced cell-cycle arrest protein 5</fullName>
    </recommendedName>
</protein>
<dbReference type="EMBL" id="JAHUZD010000071">
    <property type="protein sequence ID" value="KAI3404980.2"/>
    <property type="molecule type" value="Genomic_DNA"/>
</dbReference>
<dbReference type="Pfam" id="PF00566">
    <property type="entry name" value="RabGAP-TBC"/>
    <property type="match status" value="1"/>
</dbReference>
<dbReference type="InterPro" id="IPR035969">
    <property type="entry name" value="Rab-GAP_TBC_sf"/>
</dbReference>